<dbReference type="GO" id="GO:0046872">
    <property type="term" value="F:metal ion binding"/>
    <property type="evidence" value="ECO:0007669"/>
    <property type="project" value="UniProtKB-KW"/>
</dbReference>
<evidence type="ECO:0000256" key="9">
    <source>
        <dbReference type="ARBA" id="ARBA00040962"/>
    </source>
</evidence>
<dbReference type="PANTHER" id="PTHR46365:SF1">
    <property type="entry name" value="COPPER TRANSPORT PROTEIN ATOX1"/>
    <property type="match status" value="1"/>
</dbReference>
<evidence type="ECO:0000313" key="14">
    <source>
        <dbReference type="EMBL" id="CDQ01265.1"/>
    </source>
</evidence>
<keyword evidence="1" id="KW-0813">Transport</keyword>
<accession>A0A158Q1J9</accession>
<evidence type="ECO:0000256" key="6">
    <source>
        <dbReference type="ARBA" id="ARBA00023186"/>
    </source>
</evidence>
<keyword evidence="2" id="KW-0479">Metal-binding</keyword>
<evidence type="ECO:0000256" key="4">
    <source>
        <dbReference type="ARBA" id="ARBA00023008"/>
    </source>
</evidence>
<dbReference type="EMBL" id="LN857020">
    <property type="protein sequence ID" value="CDQ01265.1"/>
    <property type="molecule type" value="Genomic_DNA"/>
</dbReference>
<dbReference type="PANTHER" id="PTHR46365">
    <property type="entry name" value="COPPER TRANSPORT PROTEIN ATOX1"/>
    <property type="match status" value="1"/>
</dbReference>
<proteinExistence type="inferred from homology"/>
<gene>
    <name evidence="14" type="primary">Bma-cuc-1</name>
    <name evidence="14" type="ORF">BM_Bm7524</name>
</gene>
<feature type="transmembrane region" description="Helical" evidence="12">
    <location>
        <begin position="70"/>
        <end position="89"/>
    </location>
</feature>
<dbReference type="AlphaFoldDB" id="A0A158Q1J9"/>
<keyword evidence="3" id="KW-0187">Copper transport</keyword>
<dbReference type="InterPro" id="IPR051881">
    <property type="entry name" value="Copper_transport_ATOX1-like"/>
</dbReference>
<reference evidence="14" key="1">
    <citation type="journal article" date="2007" name="Science">
        <title>Draft genome of the filarial nematode parasite Brugia malayi.</title>
        <authorList>
            <person name="Ghedin E."/>
            <person name="Wang S."/>
            <person name="Spiro D."/>
            <person name="Caler E."/>
            <person name="Zhao Q."/>
            <person name="Crabtree J."/>
            <person name="Allen J.E."/>
            <person name="Delcher A.L."/>
            <person name="Guiliano D.B."/>
            <person name="Miranda-Saavedra D."/>
            <person name="Angiuoli S.V."/>
            <person name="Creasy T."/>
            <person name="Amedeo P."/>
            <person name="Haas B."/>
            <person name="El-Sayed N.M."/>
            <person name="Wortman J.R."/>
            <person name="Feldblyum T."/>
            <person name="Tallon L."/>
            <person name="Schatz M."/>
            <person name="Shumway M."/>
            <person name="Koo H."/>
            <person name="Salzberg S.L."/>
            <person name="Schobel S."/>
            <person name="Pertea M."/>
            <person name="Pop M."/>
            <person name="White O."/>
            <person name="Barton G.J."/>
            <person name="Carlow C.K."/>
            <person name="Crawford M.J."/>
            <person name="Daub J."/>
            <person name="Dimmic M.W."/>
            <person name="Estes C.F."/>
            <person name="Foster J.M."/>
            <person name="Ganatra M."/>
            <person name="Gregory W.F."/>
            <person name="Johnson N.M."/>
            <person name="Jin J."/>
            <person name="Komuniecki R."/>
            <person name="Korf I."/>
            <person name="Kumar S."/>
            <person name="Laney S."/>
            <person name="Li B.W."/>
            <person name="Li W."/>
            <person name="Lindblom T.H."/>
            <person name="Lustigman S."/>
            <person name="Ma D."/>
            <person name="Maina C.V."/>
            <person name="Martin D.M."/>
            <person name="McCarter J.P."/>
            <person name="McReynolds L."/>
            <person name="Mitreva M."/>
            <person name="Nutman T.B."/>
            <person name="Parkinson J."/>
            <person name="Peregrin-Alvarez J.M."/>
            <person name="Poole C."/>
            <person name="Ren Q."/>
            <person name="Saunders L."/>
            <person name="Sluder A.E."/>
            <person name="Smith K."/>
            <person name="Stanke M."/>
            <person name="Unnasch T.R."/>
            <person name="Ware J."/>
            <person name="Wei A.D."/>
            <person name="Weil G."/>
            <person name="Williams D.J."/>
            <person name="Zhang Y."/>
            <person name="Williams S.A."/>
            <person name="Fraser-Liggett C."/>
            <person name="Slatko B."/>
            <person name="Blaxter M.L."/>
            <person name="Scott A.L."/>
        </authorList>
    </citation>
    <scope>NUCLEOTIDE SEQUENCE</scope>
    <source>
        <strain evidence="14">FR3</strain>
    </source>
</reference>
<dbReference type="GO" id="GO:0005829">
    <property type="term" value="C:cytosol"/>
    <property type="evidence" value="ECO:0007669"/>
    <property type="project" value="TreeGrafter"/>
</dbReference>
<feature type="domain" description="HMA" evidence="13">
    <location>
        <begin position="2"/>
        <end position="69"/>
    </location>
</feature>
<dbReference type="PROSITE" id="PS50846">
    <property type="entry name" value="HMA_2"/>
    <property type="match status" value="1"/>
</dbReference>
<dbReference type="GO" id="GO:0016531">
    <property type="term" value="F:copper chaperone activity"/>
    <property type="evidence" value="ECO:0007669"/>
    <property type="project" value="TreeGrafter"/>
</dbReference>
<keyword evidence="12" id="KW-0812">Transmembrane</keyword>
<comment type="function">
    <text evidence="7">Binds and deliver cytosolic copper to the copper ATPase proteins. May be important in cellular antioxidant defense.</text>
</comment>
<name>A0A158Q1J9_BRUMA</name>
<evidence type="ECO:0000256" key="11">
    <source>
        <dbReference type="ARBA" id="ARBA00046351"/>
    </source>
</evidence>
<evidence type="ECO:0000256" key="5">
    <source>
        <dbReference type="ARBA" id="ARBA00023065"/>
    </source>
</evidence>
<dbReference type="SUPFAM" id="SSF55008">
    <property type="entry name" value="HMA, heavy metal-associated domain"/>
    <property type="match status" value="1"/>
</dbReference>
<dbReference type="OMA" id="RIFVQFI"/>
<dbReference type="Pfam" id="PF00403">
    <property type="entry name" value="HMA"/>
    <property type="match status" value="1"/>
</dbReference>
<evidence type="ECO:0000256" key="1">
    <source>
        <dbReference type="ARBA" id="ARBA00022448"/>
    </source>
</evidence>
<keyword evidence="6" id="KW-0143">Chaperone</keyword>
<evidence type="ECO:0000256" key="7">
    <source>
        <dbReference type="ARBA" id="ARBA00037651"/>
    </source>
</evidence>
<evidence type="ECO:0000256" key="2">
    <source>
        <dbReference type="ARBA" id="ARBA00022723"/>
    </source>
</evidence>
<dbReference type="GO" id="GO:0006825">
    <property type="term" value="P:copper ion transport"/>
    <property type="evidence" value="ECO:0007669"/>
    <property type="project" value="UniProtKB-KW"/>
</dbReference>
<evidence type="ECO:0000259" key="13">
    <source>
        <dbReference type="PROSITE" id="PS50846"/>
    </source>
</evidence>
<evidence type="ECO:0000256" key="3">
    <source>
        <dbReference type="ARBA" id="ARBA00022796"/>
    </source>
</evidence>
<keyword evidence="12" id="KW-1133">Transmembrane helix</keyword>
<evidence type="ECO:0000256" key="8">
    <source>
        <dbReference type="ARBA" id="ARBA00038171"/>
    </source>
</evidence>
<keyword evidence="5" id="KW-0406">Ion transport</keyword>
<sequence>MANTYTFELNMTCDGCANAARKVLSKLGDDISDVQISIQDQRVVVTTTLPADSILAVLQKTGTLIHHQKFLLLYSTVLYLYYPVLFNYISVLEEENRIFVQFIIVPSKVLI</sequence>
<evidence type="ECO:0000256" key="10">
    <source>
        <dbReference type="ARBA" id="ARBA00043201"/>
    </source>
</evidence>
<dbReference type="CDD" id="cd00371">
    <property type="entry name" value="HMA"/>
    <property type="match status" value="1"/>
</dbReference>
<dbReference type="InterPro" id="IPR036163">
    <property type="entry name" value="HMA_dom_sf"/>
</dbReference>
<dbReference type="InterPro" id="IPR006121">
    <property type="entry name" value="HMA_dom"/>
</dbReference>
<organism evidence="14">
    <name type="scientific">Brugia malayi</name>
    <name type="common">Filarial nematode worm</name>
    <dbReference type="NCBI Taxonomy" id="6279"/>
    <lineage>
        <taxon>Eukaryota</taxon>
        <taxon>Metazoa</taxon>
        <taxon>Ecdysozoa</taxon>
        <taxon>Nematoda</taxon>
        <taxon>Chromadorea</taxon>
        <taxon>Rhabditida</taxon>
        <taxon>Spirurina</taxon>
        <taxon>Spiruromorpha</taxon>
        <taxon>Filarioidea</taxon>
        <taxon>Onchocercidae</taxon>
        <taxon>Brugia</taxon>
    </lineage>
</organism>
<keyword evidence="4" id="KW-0186">Copper</keyword>
<comment type="subunit">
    <text evidence="11">Homodimer. Interacts with ATP7B. Interacts with ATP7A. Interacts (via dimer form) with SLC31A1 (via C-terminal domain); this interaction improves ATOX1 stability and controls intracellular Cu(I) levels.</text>
</comment>
<comment type="similarity">
    <text evidence="8">Belongs to the ATX1 family.</text>
</comment>
<evidence type="ECO:0000256" key="12">
    <source>
        <dbReference type="SAM" id="Phobius"/>
    </source>
</evidence>
<dbReference type="Gene3D" id="3.30.70.100">
    <property type="match status" value="1"/>
</dbReference>
<protein>
    <recommendedName>
        <fullName evidence="9">Copper transport protein ATOX1</fullName>
    </recommendedName>
    <alternativeName>
        <fullName evidence="10">Metal transport protein ATX1</fullName>
    </alternativeName>
</protein>
<keyword evidence="12" id="KW-0472">Membrane</keyword>
<reference evidence="14" key="2">
    <citation type="submission" date="2012-12" db="EMBL/GenBank/DDBJ databases">
        <authorList>
            <person name="Gao Y.W."/>
            <person name="Fan S.T."/>
            <person name="Sun H.T."/>
            <person name="Wang Z."/>
            <person name="Gao X.L."/>
            <person name="Li Y.G."/>
            <person name="Wang T.C."/>
            <person name="Zhang K."/>
            <person name="Xu W.W."/>
            <person name="Yu Z.J."/>
            <person name="Xia X.Z."/>
        </authorList>
    </citation>
    <scope>NUCLEOTIDE SEQUENCE</scope>
    <source>
        <strain evidence="14">FR3</strain>
    </source>
</reference>